<evidence type="ECO:0000313" key="4">
    <source>
        <dbReference type="Proteomes" id="UP001480595"/>
    </source>
</evidence>
<evidence type="ECO:0000259" key="2">
    <source>
        <dbReference type="Pfam" id="PF14420"/>
    </source>
</evidence>
<comment type="caution">
    <text evidence="3">The sequence shown here is derived from an EMBL/GenBank/DDBJ whole genome shotgun (WGS) entry which is preliminary data.</text>
</comment>
<dbReference type="EMBL" id="JAQQWL010000013">
    <property type="protein sequence ID" value="KAK8042419.1"/>
    <property type="molecule type" value="Genomic_DNA"/>
</dbReference>
<dbReference type="PANTHER" id="PTHR38788">
    <property type="entry name" value="CLR5 DOMAIN-CONTAINING PROTEIN"/>
    <property type="match status" value="1"/>
</dbReference>
<evidence type="ECO:0000313" key="3">
    <source>
        <dbReference type="EMBL" id="KAK8042419.1"/>
    </source>
</evidence>
<dbReference type="Pfam" id="PF14420">
    <property type="entry name" value="Clr5"/>
    <property type="match status" value="1"/>
</dbReference>
<sequence>MESALLCPRGDLRSDGDDASNDEQVLRDRSGSYAPNIIHTSQSLLQPPAGEPGRSNPKRPRRSKQQADCPRAHRGVGRISQYSEDEWDAYKATLYQLYMVEGRTLQEVQQIMKAAYLFPATTKMFKTRFKRWGWFKNISRKHPSRARAAATATATATATAGEGEEWSLVTRGHRRGRLMMHMSPASVSVAPRWLNLPDHLAFQELPLVTSRAYVRSQFEGQGWVAEALGTKQVRADHDRFDFTESETTILWTLHLMKTGCVKEAYETLHTFCEVLRKGVTTLHPLMLYEFWLLWRKAYDICVMVKDDKFDLLRALITFLCDATENNFRGTTVSSHPVSRILRFSRSFLEGECSDAVVTHAVNSGMHASARTLEEMLGHDHPTILMTWNTLAWYQRGSAASSQNFVRQYRKALRRAEADLGPESAVAIGILFDYLYHVFYVLQQREQEEAEVVEDGEQTSAATTDGCARAMAEDLLRRCAAQMAAVDSPGEPLVIVFRAYASAMLMVGILELEAGDTALFGGRMVEAAATLRRKNYSEMAQMLELDHRHLLVAVEEKKDLRNLPLNLSRPRCSDAEREVYV</sequence>
<organism evidence="3 4">
    <name type="scientific">Apiospora phragmitis</name>
    <dbReference type="NCBI Taxonomy" id="2905665"/>
    <lineage>
        <taxon>Eukaryota</taxon>
        <taxon>Fungi</taxon>
        <taxon>Dikarya</taxon>
        <taxon>Ascomycota</taxon>
        <taxon>Pezizomycotina</taxon>
        <taxon>Sordariomycetes</taxon>
        <taxon>Xylariomycetidae</taxon>
        <taxon>Amphisphaeriales</taxon>
        <taxon>Apiosporaceae</taxon>
        <taxon>Apiospora</taxon>
    </lineage>
</organism>
<evidence type="ECO:0000256" key="1">
    <source>
        <dbReference type="SAM" id="MobiDB-lite"/>
    </source>
</evidence>
<keyword evidence="4" id="KW-1185">Reference proteome</keyword>
<gene>
    <name evidence="3" type="ORF">PG994_012902</name>
</gene>
<accession>A0ABR1T746</accession>
<protein>
    <submittedName>
        <fullName evidence="3">Clr5 domain-containing protein</fullName>
    </submittedName>
</protein>
<dbReference type="InterPro" id="IPR025676">
    <property type="entry name" value="Clr5_dom"/>
</dbReference>
<proteinExistence type="predicted"/>
<feature type="domain" description="Clr5" evidence="2">
    <location>
        <begin position="83"/>
        <end position="136"/>
    </location>
</feature>
<feature type="region of interest" description="Disordered" evidence="1">
    <location>
        <begin position="1"/>
        <end position="76"/>
    </location>
</feature>
<dbReference type="RefSeq" id="XP_066709272.1">
    <property type="nucleotide sequence ID" value="XM_066864311.1"/>
</dbReference>
<dbReference type="PANTHER" id="PTHR38788:SF3">
    <property type="entry name" value="CLR5 DOMAIN-CONTAINING PROTEIN"/>
    <property type="match status" value="1"/>
</dbReference>
<reference evidence="3 4" key="1">
    <citation type="submission" date="2023-01" db="EMBL/GenBank/DDBJ databases">
        <title>Analysis of 21 Apiospora genomes using comparative genomics revels a genus with tremendous synthesis potential of carbohydrate active enzymes and secondary metabolites.</title>
        <authorList>
            <person name="Sorensen T."/>
        </authorList>
    </citation>
    <scope>NUCLEOTIDE SEQUENCE [LARGE SCALE GENOMIC DNA]</scope>
    <source>
        <strain evidence="3 4">CBS 135458</strain>
    </source>
</reference>
<dbReference type="Proteomes" id="UP001480595">
    <property type="component" value="Unassembled WGS sequence"/>
</dbReference>
<name>A0ABR1T746_9PEZI</name>
<dbReference type="GeneID" id="92097374"/>